<dbReference type="AlphaFoldDB" id="Q02AI9"/>
<dbReference type="STRING" id="234267.Acid_0928"/>
<dbReference type="InParanoid" id="Q02AI9"/>
<feature type="transmembrane region" description="Helical" evidence="1">
    <location>
        <begin position="103"/>
        <end position="125"/>
    </location>
</feature>
<sequence length="192" mass="20602" precursor="true">MLKKILLAAILGGAVLFTWESVAHMATGLGEAGVSALPREAPVQAAIKENVADPGFYIFPAPEEKPGMTGDQRSKAMEASFQRARTEPAGIMVVYPRGRTYELGTLLTTQFAGDVLAILVAAFLLSKAVSLKGYLPRAMFVGLMGLLPTLQVDIPQWNWYGFPTVFTSAQLVVHLVGFVLAGLVVAKIVREV</sequence>
<evidence type="ECO:0000256" key="1">
    <source>
        <dbReference type="SAM" id="Phobius"/>
    </source>
</evidence>
<protein>
    <submittedName>
        <fullName evidence="2">Uncharacterized protein</fullName>
    </submittedName>
</protein>
<feature type="transmembrane region" description="Helical" evidence="1">
    <location>
        <begin position="134"/>
        <end position="151"/>
    </location>
</feature>
<dbReference type="EMBL" id="CP000473">
    <property type="protein sequence ID" value="ABJ81927.1"/>
    <property type="molecule type" value="Genomic_DNA"/>
</dbReference>
<accession>Q02AI9</accession>
<keyword evidence="1" id="KW-1133">Transmembrane helix</keyword>
<keyword evidence="1" id="KW-0812">Transmembrane</keyword>
<name>Q02AI9_SOLUE</name>
<organism evidence="2">
    <name type="scientific">Solibacter usitatus (strain Ellin6076)</name>
    <dbReference type="NCBI Taxonomy" id="234267"/>
    <lineage>
        <taxon>Bacteria</taxon>
        <taxon>Pseudomonadati</taxon>
        <taxon>Acidobacteriota</taxon>
        <taxon>Terriglobia</taxon>
        <taxon>Bryobacterales</taxon>
        <taxon>Solibacteraceae</taxon>
        <taxon>Candidatus Solibacter</taxon>
    </lineage>
</organism>
<dbReference type="OrthoDB" id="282550at2"/>
<gene>
    <name evidence="2" type="ordered locus">Acid_0928</name>
</gene>
<reference evidence="2" key="1">
    <citation type="submission" date="2006-10" db="EMBL/GenBank/DDBJ databases">
        <title>Complete sequence of Solibacter usitatus Ellin6076.</title>
        <authorList>
            <consortium name="US DOE Joint Genome Institute"/>
            <person name="Copeland A."/>
            <person name="Lucas S."/>
            <person name="Lapidus A."/>
            <person name="Barry K."/>
            <person name="Detter J.C."/>
            <person name="Glavina del Rio T."/>
            <person name="Hammon N."/>
            <person name="Israni S."/>
            <person name="Dalin E."/>
            <person name="Tice H."/>
            <person name="Pitluck S."/>
            <person name="Thompson L.S."/>
            <person name="Brettin T."/>
            <person name="Bruce D."/>
            <person name="Han C."/>
            <person name="Tapia R."/>
            <person name="Gilna P."/>
            <person name="Schmutz J."/>
            <person name="Larimer F."/>
            <person name="Land M."/>
            <person name="Hauser L."/>
            <person name="Kyrpides N."/>
            <person name="Mikhailova N."/>
            <person name="Janssen P.H."/>
            <person name="Kuske C.R."/>
            <person name="Richardson P."/>
        </authorList>
    </citation>
    <scope>NUCLEOTIDE SEQUENCE</scope>
    <source>
        <strain evidence="2">Ellin6076</strain>
    </source>
</reference>
<proteinExistence type="predicted"/>
<dbReference type="KEGG" id="sus:Acid_0928"/>
<dbReference type="HOGENOM" id="CLU_1419475_0_0_0"/>
<keyword evidence="1" id="KW-0472">Membrane</keyword>
<feature type="transmembrane region" description="Helical" evidence="1">
    <location>
        <begin position="171"/>
        <end position="189"/>
    </location>
</feature>
<evidence type="ECO:0000313" key="2">
    <source>
        <dbReference type="EMBL" id="ABJ81927.1"/>
    </source>
</evidence>